<reference evidence="2 3" key="1">
    <citation type="journal article" date="2016" name="Mol. Biol. Evol.">
        <title>Comparative Genomics of Early-Diverging Mushroom-Forming Fungi Provides Insights into the Origins of Lignocellulose Decay Capabilities.</title>
        <authorList>
            <person name="Nagy L.G."/>
            <person name="Riley R."/>
            <person name="Tritt A."/>
            <person name="Adam C."/>
            <person name="Daum C."/>
            <person name="Floudas D."/>
            <person name="Sun H."/>
            <person name="Yadav J.S."/>
            <person name="Pangilinan J."/>
            <person name="Larsson K.H."/>
            <person name="Matsuura K."/>
            <person name="Barry K."/>
            <person name="Labutti K."/>
            <person name="Kuo R."/>
            <person name="Ohm R.A."/>
            <person name="Bhattacharya S.S."/>
            <person name="Shirouzu T."/>
            <person name="Yoshinaga Y."/>
            <person name="Martin F.M."/>
            <person name="Grigoriev I.V."/>
            <person name="Hibbett D.S."/>
        </authorList>
    </citation>
    <scope>NUCLEOTIDE SEQUENCE [LARGE SCALE GENOMIC DNA]</scope>
    <source>
        <strain evidence="2 3">CBS 109695</strain>
    </source>
</reference>
<protein>
    <submittedName>
        <fullName evidence="2">Uncharacterized protein</fullName>
    </submittedName>
</protein>
<accession>A0A165WV80</accession>
<dbReference type="EMBL" id="KV417735">
    <property type="protein sequence ID" value="KZP07941.1"/>
    <property type="molecule type" value="Genomic_DNA"/>
</dbReference>
<keyword evidence="3" id="KW-1185">Reference proteome</keyword>
<organism evidence="2 3">
    <name type="scientific">Athelia psychrophila</name>
    <dbReference type="NCBI Taxonomy" id="1759441"/>
    <lineage>
        <taxon>Eukaryota</taxon>
        <taxon>Fungi</taxon>
        <taxon>Dikarya</taxon>
        <taxon>Basidiomycota</taxon>
        <taxon>Agaricomycotina</taxon>
        <taxon>Agaricomycetes</taxon>
        <taxon>Agaricomycetidae</taxon>
        <taxon>Atheliales</taxon>
        <taxon>Atheliaceae</taxon>
        <taxon>Athelia</taxon>
    </lineage>
</organism>
<evidence type="ECO:0000256" key="1">
    <source>
        <dbReference type="SAM" id="SignalP"/>
    </source>
</evidence>
<feature type="chain" id="PRO_5007868738" evidence="1">
    <location>
        <begin position="21"/>
        <end position="191"/>
    </location>
</feature>
<dbReference type="OrthoDB" id="2020419at2759"/>
<proteinExistence type="predicted"/>
<evidence type="ECO:0000313" key="2">
    <source>
        <dbReference type="EMBL" id="KZP07941.1"/>
    </source>
</evidence>
<feature type="signal peptide" evidence="1">
    <location>
        <begin position="1"/>
        <end position="20"/>
    </location>
</feature>
<keyword evidence="1" id="KW-0732">Signal</keyword>
<gene>
    <name evidence="2" type="ORF">FIBSPDRAFT_901646</name>
</gene>
<dbReference type="Proteomes" id="UP000076532">
    <property type="component" value="Unassembled WGS sequence"/>
</dbReference>
<evidence type="ECO:0000313" key="3">
    <source>
        <dbReference type="Proteomes" id="UP000076532"/>
    </source>
</evidence>
<sequence>MWRNLATSASISLELELASALLFPDARCLSMKYPRLKLCRFTPITICPPSRGKERKGGFGTKLVQLLVREDVKATSHVNQDDKDIVVGVPEPDILVLSYDLRHPLFAPSPSSPPAELEYVPPPKTLAKKLDPSSGRLYLMTLACTISQLRESPFLVSHILYVSNYSIDPLSHTFLAVLAANANAADFYIDI</sequence>
<name>A0A165WV80_9AGAM</name>
<dbReference type="AlphaFoldDB" id="A0A165WV80"/>